<dbReference type="SUPFAM" id="SSF52540">
    <property type="entry name" value="P-loop containing nucleoside triphosphate hydrolases"/>
    <property type="match status" value="1"/>
</dbReference>
<dbReference type="InterPro" id="IPR003439">
    <property type="entry name" value="ABC_transporter-like_ATP-bd"/>
</dbReference>
<evidence type="ECO:0000256" key="5">
    <source>
        <dbReference type="ARBA" id="ARBA00050590"/>
    </source>
</evidence>
<protein>
    <recommendedName>
        <fullName evidence="8">Cobalamin import ATP-binding protein BtuD</fullName>
        <ecNumber evidence="7">7.6.2.8</ecNumber>
    </recommendedName>
    <alternativeName>
        <fullName evidence="9">Vitamin B12-transporting ATPase</fullName>
    </alternativeName>
</protein>
<keyword evidence="1" id="KW-0813">Transport</keyword>
<dbReference type="GO" id="GO:0005524">
    <property type="term" value="F:ATP binding"/>
    <property type="evidence" value="ECO:0007669"/>
    <property type="project" value="UniProtKB-KW"/>
</dbReference>
<evidence type="ECO:0000256" key="3">
    <source>
        <dbReference type="ARBA" id="ARBA00022840"/>
    </source>
</evidence>
<dbReference type="PROSITE" id="PS50893">
    <property type="entry name" value="ABC_TRANSPORTER_2"/>
    <property type="match status" value="1"/>
</dbReference>
<dbReference type="InterPro" id="IPR017871">
    <property type="entry name" value="ABC_transporter-like_CS"/>
</dbReference>
<evidence type="ECO:0000313" key="12">
    <source>
        <dbReference type="Proteomes" id="UP000001882"/>
    </source>
</evidence>
<feature type="domain" description="ABC transporter" evidence="10">
    <location>
        <begin position="2"/>
        <end position="238"/>
    </location>
</feature>
<dbReference type="Gene3D" id="3.40.50.300">
    <property type="entry name" value="P-loop containing nucleotide triphosphate hydrolases"/>
    <property type="match status" value="1"/>
</dbReference>
<dbReference type="OrthoDB" id="24644at2157"/>
<dbReference type="RefSeq" id="WP_012899845.1">
    <property type="nucleotide sequence ID" value="NC_013665.1"/>
</dbReference>
<keyword evidence="3" id="KW-0067">ATP-binding</keyword>
<reference evidence="11 12" key="2">
    <citation type="journal article" date="2008" name="Int. J. Syst. Evol. Microbiol.">
        <title>Methanocella paludicola gen. nov., sp. nov., a methane-producing archaeon, the first isolate of the lineage 'Rice Cluster I', and proposal of the new archaeal order Methanocellales ord. nov.</title>
        <authorList>
            <person name="Sakai S."/>
            <person name="Imachi H."/>
            <person name="Hanada S."/>
            <person name="Ohashi A."/>
            <person name="Harada H."/>
            <person name="Kamagata Y."/>
        </authorList>
    </citation>
    <scope>NUCLEOTIDE SEQUENCE [LARGE SCALE GENOMIC DNA]</scope>
    <source>
        <strain evidence="12">DSM 17711 / JCM 13418 / NBRC 101707 / SANAE</strain>
    </source>
</reference>
<reference evidence="11 12" key="1">
    <citation type="journal article" date="2007" name="Appl. Environ. Microbiol.">
        <title>Isolation of key methanogens for global methane emission from rice paddy fields: a novel isolate affiliated with the clone cluster rice cluster I.</title>
        <authorList>
            <person name="Sakai S."/>
            <person name="Imachi H."/>
            <person name="Sekiguchi Y."/>
            <person name="Ohashi A."/>
            <person name="Harada H."/>
            <person name="Kamagata Y."/>
        </authorList>
    </citation>
    <scope>NUCLEOTIDE SEQUENCE [LARGE SCALE GENOMIC DNA]</scope>
    <source>
        <strain evidence="12">DSM 17711 / JCM 13418 / NBRC 101707 / SANAE</strain>
    </source>
</reference>
<dbReference type="EC" id="7.6.2.8" evidence="7"/>
<dbReference type="NCBIfam" id="NF010068">
    <property type="entry name" value="PRK13548.1"/>
    <property type="match status" value="1"/>
</dbReference>
<dbReference type="EMBL" id="AP011532">
    <property type="protein sequence ID" value="BAI61166.1"/>
    <property type="molecule type" value="Genomic_DNA"/>
</dbReference>
<dbReference type="FunFam" id="3.40.50.300:FF:000134">
    <property type="entry name" value="Iron-enterobactin ABC transporter ATP-binding protein"/>
    <property type="match status" value="1"/>
</dbReference>
<comment type="catalytic activity">
    <reaction evidence="5">
        <text>an R-cob(III)alamin(out) + ATP + H2O = an R-cob(III)alamin(in) + ADP + phosphate + H(+)</text>
        <dbReference type="Rhea" id="RHEA:17873"/>
        <dbReference type="ChEBI" id="CHEBI:15377"/>
        <dbReference type="ChEBI" id="CHEBI:15378"/>
        <dbReference type="ChEBI" id="CHEBI:30616"/>
        <dbReference type="ChEBI" id="CHEBI:43474"/>
        <dbReference type="ChEBI" id="CHEBI:140785"/>
        <dbReference type="ChEBI" id="CHEBI:456216"/>
        <dbReference type="EC" id="7.6.2.8"/>
    </reaction>
</comment>
<organism evidence="11 12">
    <name type="scientific">Methanocella paludicola (strain DSM 17711 / JCM 13418 / NBRC 101707 / SANAE)</name>
    <dbReference type="NCBI Taxonomy" id="304371"/>
    <lineage>
        <taxon>Archaea</taxon>
        <taxon>Methanobacteriati</taxon>
        <taxon>Methanobacteriota</taxon>
        <taxon>Stenosarchaea group</taxon>
        <taxon>Methanomicrobia</taxon>
        <taxon>Methanocellales</taxon>
        <taxon>Methanocellaceae</taxon>
        <taxon>Methanocella</taxon>
    </lineage>
</organism>
<dbReference type="GeneID" id="8681106"/>
<evidence type="ECO:0000313" key="11">
    <source>
        <dbReference type="EMBL" id="BAI61166.1"/>
    </source>
</evidence>
<dbReference type="STRING" id="304371.MCP_1094"/>
<evidence type="ECO:0000256" key="8">
    <source>
        <dbReference type="ARBA" id="ARBA00073649"/>
    </source>
</evidence>
<evidence type="ECO:0000256" key="7">
    <source>
        <dbReference type="ARBA" id="ARBA00066387"/>
    </source>
</evidence>
<dbReference type="PANTHER" id="PTHR42794">
    <property type="entry name" value="HEMIN IMPORT ATP-BINDING PROTEIN HMUV"/>
    <property type="match status" value="1"/>
</dbReference>
<evidence type="ECO:0000259" key="10">
    <source>
        <dbReference type="PROSITE" id="PS50893"/>
    </source>
</evidence>
<name>D1YXJ4_METPS</name>
<evidence type="ECO:0000256" key="9">
    <source>
        <dbReference type="ARBA" id="ARBA00077139"/>
    </source>
</evidence>
<dbReference type="eggNOG" id="arCOG00199">
    <property type="taxonomic scope" value="Archaea"/>
</dbReference>
<evidence type="ECO:0000256" key="6">
    <source>
        <dbReference type="ARBA" id="ARBA00058960"/>
    </source>
</evidence>
<dbReference type="PANTHER" id="PTHR42794:SF1">
    <property type="entry name" value="HEMIN IMPORT ATP-BINDING PROTEIN HMUV"/>
    <property type="match status" value="1"/>
</dbReference>
<dbReference type="InterPro" id="IPR027417">
    <property type="entry name" value="P-loop_NTPase"/>
</dbReference>
<dbReference type="SMART" id="SM00382">
    <property type="entry name" value="AAA"/>
    <property type="match status" value="1"/>
</dbReference>
<evidence type="ECO:0000256" key="2">
    <source>
        <dbReference type="ARBA" id="ARBA00022741"/>
    </source>
</evidence>
<dbReference type="InterPro" id="IPR003593">
    <property type="entry name" value="AAA+_ATPase"/>
</dbReference>
<dbReference type="AlphaFoldDB" id="D1YXJ4"/>
<proteinExistence type="predicted"/>
<dbReference type="GO" id="GO:0016887">
    <property type="term" value="F:ATP hydrolysis activity"/>
    <property type="evidence" value="ECO:0007669"/>
    <property type="project" value="InterPro"/>
</dbReference>
<dbReference type="PATRIC" id="fig|304371.9.peg.1128"/>
<comment type="function">
    <text evidence="6">Required for corrinoid utilization. Probably part of the ABC transporter complex BtuCDF involved in cobalamin (vitamin B12) import. Probably responsible for energy coupling to the transport system.</text>
</comment>
<gene>
    <name evidence="11" type="ordered locus">MCP_1094</name>
</gene>
<dbReference type="PROSITE" id="PS00211">
    <property type="entry name" value="ABC_TRANSPORTER_1"/>
    <property type="match status" value="1"/>
</dbReference>
<keyword evidence="4" id="KW-1278">Translocase</keyword>
<keyword evidence="2" id="KW-0547">Nucleotide-binding</keyword>
<evidence type="ECO:0000256" key="1">
    <source>
        <dbReference type="ARBA" id="ARBA00022448"/>
    </source>
</evidence>
<keyword evidence="12" id="KW-1185">Reference proteome</keyword>
<dbReference type="CDD" id="cd03214">
    <property type="entry name" value="ABC_Iron-Siderophores_B12_Hemin"/>
    <property type="match status" value="1"/>
</dbReference>
<dbReference type="FunCoup" id="D1YXJ4">
    <property type="interactions" value="24"/>
</dbReference>
<accession>D1YXJ4</accession>
<dbReference type="KEGG" id="mpd:MCP_1094"/>
<dbReference type="Proteomes" id="UP000001882">
    <property type="component" value="Chromosome"/>
</dbReference>
<reference evidence="12" key="3">
    <citation type="journal article" date="2011" name="PLoS ONE">
        <title>Genome sequence of a mesophilic hydrogenotrophic methanogen Methanocella paludicola, the first cultivated representative of the order Methanocellales.</title>
        <authorList>
            <person name="Sakai S."/>
            <person name="Takaki Y."/>
            <person name="Shimamura S."/>
            <person name="Sekine M."/>
            <person name="Tajima T."/>
            <person name="Kosugi H."/>
            <person name="Ichikawa N."/>
            <person name="Tasumi E."/>
            <person name="Hiraki A.T."/>
            <person name="Shimizu A."/>
            <person name="Kato Y."/>
            <person name="Nishiko R."/>
            <person name="Mori K."/>
            <person name="Fujita N."/>
            <person name="Imachi H."/>
            <person name="Takai K."/>
        </authorList>
    </citation>
    <scope>NUCLEOTIDE SEQUENCE [LARGE SCALE GENOMIC DNA]</scope>
    <source>
        <strain evidence="12">DSM 17711 / JCM 13418 / NBRC 101707 / SANAE</strain>
    </source>
</reference>
<evidence type="ECO:0000256" key="4">
    <source>
        <dbReference type="ARBA" id="ARBA00022967"/>
    </source>
</evidence>
<dbReference type="GO" id="GO:0015420">
    <property type="term" value="F:ABC-type vitamin B12 transporter activity"/>
    <property type="evidence" value="ECO:0007669"/>
    <property type="project" value="UniProtKB-EC"/>
</dbReference>
<sequence length="411" mass="44914">MLDIESLSFNYGTAKVLDNVTFSAEKGECIGILGPNGSGKSTMLKTLSKILKPSSGKVVLCGKELERYSPKELARHMAVVPQDTNIDFDFTCLEVVLMGRNPHMSRFEIEGLKDAGIAREAMMLTNTWHLRERPFVELSGGERQRVIIARALAQQPSVLLLDEPVSHLDINHQIEILDLVERLKNERGLVVIIILHDLNLAARYCDRLILLFNNKILATGGPDDVITRENIRMAFRANVMVKKHPLTGYLYVTLLNALESAGTSNGRTVHLVCGAGTGTQLMYLLRSGGYSVTTGALNVLDSDYETASQLNIHAVSEAPFSPITPEAYSEVVGLMKKADIIVISDVPFGSGNLKNLEAVLEAGTPVIMVEKDVPRDFTNGVATALLDRIKASGAATVNTGEQMLEKLKMIK</sequence>
<dbReference type="Pfam" id="PF00005">
    <property type="entry name" value="ABC_tran"/>
    <property type="match status" value="1"/>
</dbReference>
<dbReference type="InParanoid" id="D1YXJ4"/>